<gene>
    <name evidence="1" type="ORF">P167DRAFT_542450</name>
</gene>
<accession>A0A3N4L369</accession>
<name>A0A3N4L369_9PEZI</name>
<reference evidence="1 2" key="1">
    <citation type="journal article" date="2018" name="Nat. Ecol. Evol.">
        <title>Pezizomycetes genomes reveal the molecular basis of ectomycorrhizal truffle lifestyle.</title>
        <authorList>
            <person name="Murat C."/>
            <person name="Payen T."/>
            <person name="Noel B."/>
            <person name="Kuo A."/>
            <person name="Morin E."/>
            <person name="Chen J."/>
            <person name="Kohler A."/>
            <person name="Krizsan K."/>
            <person name="Balestrini R."/>
            <person name="Da Silva C."/>
            <person name="Montanini B."/>
            <person name="Hainaut M."/>
            <person name="Levati E."/>
            <person name="Barry K.W."/>
            <person name="Belfiori B."/>
            <person name="Cichocki N."/>
            <person name="Clum A."/>
            <person name="Dockter R.B."/>
            <person name="Fauchery L."/>
            <person name="Guy J."/>
            <person name="Iotti M."/>
            <person name="Le Tacon F."/>
            <person name="Lindquist E.A."/>
            <person name="Lipzen A."/>
            <person name="Malagnac F."/>
            <person name="Mello A."/>
            <person name="Molinier V."/>
            <person name="Miyauchi S."/>
            <person name="Poulain J."/>
            <person name="Riccioni C."/>
            <person name="Rubini A."/>
            <person name="Sitrit Y."/>
            <person name="Splivallo R."/>
            <person name="Traeger S."/>
            <person name="Wang M."/>
            <person name="Zifcakova L."/>
            <person name="Wipf D."/>
            <person name="Zambonelli A."/>
            <person name="Paolocci F."/>
            <person name="Nowrousian M."/>
            <person name="Ottonello S."/>
            <person name="Baldrian P."/>
            <person name="Spatafora J.W."/>
            <person name="Henrissat B."/>
            <person name="Nagy L.G."/>
            <person name="Aury J.M."/>
            <person name="Wincker P."/>
            <person name="Grigoriev I.V."/>
            <person name="Bonfante P."/>
            <person name="Martin F.M."/>
        </authorList>
    </citation>
    <scope>NUCLEOTIDE SEQUENCE [LARGE SCALE GENOMIC DNA]</scope>
    <source>
        <strain evidence="1 2">CCBAS932</strain>
    </source>
</reference>
<keyword evidence="2" id="KW-1185">Reference proteome</keyword>
<dbReference type="AlphaFoldDB" id="A0A3N4L369"/>
<organism evidence="1 2">
    <name type="scientific">Morchella conica CCBAS932</name>
    <dbReference type="NCBI Taxonomy" id="1392247"/>
    <lineage>
        <taxon>Eukaryota</taxon>
        <taxon>Fungi</taxon>
        <taxon>Dikarya</taxon>
        <taxon>Ascomycota</taxon>
        <taxon>Pezizomycotina</taxon>
        <taxon>Pezizomycetes</taxon>
        <taxon>Pezizales</taxon>
        <taxon>Morchellaceae</taxon>
        <taxon>Morchella</taxon>
    </lineage>
</organism>
<dbReference type="Proteomes" id="UP000277580">
    <property type="component" value="Unassembled WGS sequence"/>
</dbReference>
<proteinExistence type="predicted"/>
<dbReference type="EMBL" id="ML119110">
    <property type="protein sequence ID" value="RPB16198.1"/>
    <property type="molecule type" value="Genomic_DNA"/>
</dbReference>
<evidence type="ECO:0000313" key="2">
    <source>
        <dbReference type="Proteomes" id="UP000277580"/>
    </source>
</evidence>
<dbReference type="InParanoid" id="A0A3N4L369"/>
<sequence length="134" mass="15054">MYRGLVLASIHVIGCCSLYSRLDPSRRTSEIGKNRREKYWSNSSRILYIAQFRPPAGCFPPFDYMYIMEPLVRYIIPVYAPGSLALLSGHAPDRDEPGPGLDRAGVDILVVRIRTPADVRTQAATKKLELTLSK</sequence>
<evidence type="ECO:0000313" key="1">
    <source>
        <dbReference type="EMBL" id="RPB16198.1"/>
    </source>
</evidence>
<protein>
    <submittedName>
        <fullName evidence="1">Uncharacterized protein</fullName>
    </submittedName>
</protein>